<dbReference type="Pfam" id="PF00565">
    <property type="entry name" value="SNase"/>
    <property type="match status" value="1"/>
</dbReference>
<dbReference type="SMART" id="SM00318">
    <property type="entry name" value="SNc"/>
    <property type="match status" value="1"/>
</dbReference>
<evidence type="ECO:0000313" key="5">
    <source>
        <dbReference type="Proteomes" id="UP000568050"/>
    </source>
</evidence>
<keyword evidence="2" id="KW-0472">Membrane</keyword>
<accession>A0A839QQZ4</accession>
<evidence type="ECO:0000256" key="1">
    <source>
        <dbReference type="SAM" id="MobiDB-lite"/>
    </source>
</evidence>
<evidence type="ECO:0000256" key="2">
    <source>
        <dbReference type="SAM" id="Phobius"/>
    </source>
</evidence>
<dbReference type="GO" id="GO:1990599">
    <property type="term" value="F:3' overhang single-stranded DNA endodeoxyribonuclease activity"/>
    <property type="evidence" value="ECO:0007669"/>
    <property type="project" value="UniProtKB-EC"/>
</dbReference>
<feature type="region of interest" description="Disordered" evidence="1">
    <location>
        <begin position="251"/>
        <end position="305"/>
    </location>
</feature>
<evidence type="ECO:0000259" key="3">
    <source>
        <dbReference type="PROSITE" id="PS50830"/>
    </source>
</evidence>
<dbReference type="RefSeq" id="WP_183374059.1">
    <property type="nucleotide sequence ID" value="NZ_CBCSFZ010000008.1"/>
</dbReference>
<keyword evidence="2" id="KW-1133">Transmembrane helix</keyword>
<feature type="compositionally biased region" description="Basic and acidic residues" evidence="1">
    <location>
        <begin position="258"/>
        <end position="294"/>
    </location>
</feature>
<feature type="transmembrane region" description="Helical" evidence="2">
    <location>
        <begin position="12"/>
        <end position="33"/>
    </location>
</feature>
<evidence type="ECO:0000313" key="4">
    <source>
        <dbReference type="EMBL" id="MBB3022195.1"/>
    </source>
</evidence>
<dbReference type="PROSITE" id="PS50830">
    <property type="entry name" value="TNASE_3"/>
    <property type="match status" value="1"/>
</dbReference>
<name>A0A839QQZ4_9MICO</name>
<dbReference type="EC" id="3.1.31.1" evidence="4"/>
<proteinExistence type="predicted"/>
<dbReference type="InterPro" id="IPR016071">
    <property type="entry name" value="Staphylococal_nuclease_OB-fold"/>
</dbReference>
<keyword evidence="4" id="KW-0378">Hydrolase</keyword>
<dbReference type="Gene3D" id="2.40.50.90">
    <property type="match status" value="1"/>
</dbReference>
<gene>
    <name evidence="4" type="ORF">FHX50_000443</name>
</gene>
<dbReference type="SUPFAM" id="SSF50199">
    <property type="entry name" value="Staphylococcal nuclease"/>
    <property type="match status" value="1"/>
</dbReference>
<reference evidence="4 5" key="1">
    <citation type="submission" date="2020-08" db="EMBL/GenBank/DDBJ databases">
        <title>Sequencing the genomes of 1000 actinobacteria strains.</title>
        <authorList>
            <person name="Klenk H.-P."/>
        </authorList>
    </citation>
    <scope>NUCLEOTIDE SEQUENCE [LARGE SCALE GENOMIC DNA]</scope>
    <source>
        <strain evidence="4 5">DSM 23040</strain>
    </source>
</reference>
<dbReference type="AlphaFoldDB" id="A0A839QQZ4"/>
<comment type="caution">
    <text evidence="4">The sequence shown here is derived from an EMBL/GenBank/DDBJ whole genome shotgun (WGS) entry which is preliminary data.</text>
</comment>
<protein>
    <submittedName>
        <fullName evidence="4">Micrococcal nuclease</fullName>
        <ecNumber evidence="4">3.1.31.1</ecNumber>
    </submittedName>
</protein>
<dbReference type="EMBL" id="JACHWP010000001">
    <property type="protein sequence ID" value="MBB3022195.1"/>
    <property type="molecule type" value="Genomic_DNA"/>
</dbReference>
<feature type="domain" description="TNase-like" evidence="3">
    <location>
        <begin position="40"/>
        <end position="172"/>
    </location>
</feature>
<dbReference type="InterPro" id="IPR035437">
    <property type="entry name" value="SNase_OB-fold_sf"/>
</dbReference>
<sequence>MEQSARTRLTSLLYAVLLMAGTAMLVLGGLWVYNSYVRSDTQRATVVGVQDGDTVIVDIDGKGTAVDLINVNAPDIATGDQPQQCLANESAQYLAKRLPSGTEVDLVFDHERKNSAGHLQALVQVDDVSINQDIAKEGLATAAGVKENKRFYQKVLDGQNSAMKNKRGLFDPTVPCSLEAQAAEQKKQIDAVQQPGPGVDVPTALEDAAAKRKSAAAFTEQLSGQGLQDLGLHALSSTSTHDYVKAQRDALKSSLRSADVKIDRLKEAKETEEKRRAADKENEKRRSEWEKADQASDGGGADDQP</sequence>
<keyword evidence="2" id="KW-0812">Transmembrane</keyword>
<dbReference type="Proteomes" id="UP000568050">
    <property type="component" value="Unassembled WGS sequence"/>
</dbReference>
<organism evidence="4 5">
    <name type="scientific">Helcobacillus massiliensis</name>
    <dbReference type="NCBI Taxonomy" id="521392"/>
    <lineage>
        <taxon>Bacteria</taxon>
        <taxon>Bacillati</taxon>
        <taxon>Actinomycetota</taxon>
        <taxon>Actinomycetes</taxon>
        <taxon>Micrococcales</taxon>
        <taxon>Dermabacteraceae</taxon>
        <taxon>Helcobacillus</taxon>
    </lineage>
</organism>
<keyword evidence="5" id="KW-1185">Reference proteome</keyword>